<feature type="compositionally biased region" description="Basic and acidic residues" evidence="1">
    <location>
        <begin position="303"/>
        <end position="313"/>
    </location>
</feature>
<name>A0A4V1XAY2_9PEZI</name>
<organism evidence="2 3">
    <name type="scientific">Monosporascus ibericus</name>
    <dbReference type="NCBI Taxonomy" id="155417"/>
    <lineage>
        <taxon>Eukaryota</taxon>
        <taxon>Fungi</taxon>
        <taxon>Dikarya</taxon>
        <taxon>Ascomycota</taxon>
        <taxon>Pezizomycotina</taxon>
        <taxon>Sordariomycetes</taxon>
        <taxon>Xylariomycetidae</taxon>
        <taxon>Xylariales</taxon>
        <taxon>Xylariales incertae sedis</taxon>
        <taxon>Monosporascus</taxon>
    </lineage>
</organism>
<feature type="compositionally biased region" description="Basic and acidic residues" evidence="1">
    <location>
        <begin position="418"/>
        <end position="428"/>
    </location>
</feature>
<protein>
    <recommendedName>
        <fullName evidence="4">Peroxin/Ferlin domain-containing protein</fullName>
    </recommendedName>
</protein>
<gene>
    <name evidence="2" type="ORF">DL764_004532</name>
</gene>
<feature type="compositionally biased region" description="Polar residues" evidence="1">
    <location>
        <begin position="63"/>
        <end position="72"/>
    </location>
</feature>
<feature type="region of interest" description="Disordered" evidence="1">
    <location>
        <begin position="53"/>
        <end position="139"/>
    </location>
</feature>
<accession>A0A4V1XAY2</accession>
<evidence type="ECO:0008006" key="4">
    <source>
        <dbReference type="Google" id="ProtNLM"/>
    </source>
</evidence>
<keyword evidence="3" id="KW-1185">Reference proteome</keyword>
<reference evidence="2 3" key="1">
    <citation type="submission" date="2018-06" db="EMBL/GenBank/DDBJ databases">
        <title>Complete Genomes of Monosporascus.</title>
        <authorList>
            <person name="Robinson A.J."/>
            <person name="Natvig D.O."/>
        </authorList>
    </citation>
    <scope>NUCLEOTIDE SEQUENCE [LARGE SCALE GENOMIC DNA]</scope>
    <source>
        <strain evidence="2 3">CBS 110550</strain>
    </source>
</reference>
<feature type="region of interest" description="Disordered" evidence="1">
    <location>
        <begin position="413"/>
        <end position="444"/>
    </location>
</feature>
<dbReference type="OrthoDB" id="72441at2759"/>
<evidence type="ECO:0000313" key="3">
    <source>
        <dbReference type="Proteomes" id="UP000293360"/>
    </source>
</evidence>
<feature type="compositionally biased region" description="Polar residues" evidence="1">
    <location>
        <begin position="107"/>
        <end position="121"/>
    </location>
</feature>
<evidence type="ECO:0000313" key="2">
    <source>
        <dbReference type="EMBL" id="RYP04339.1"/>
    </source>
</evidence>
<feature type="region of interest" description="Disordered" evidence="1">
    <location>
        <begin position="272"/>
        <end position="313"/>
    </location>
</feature>
<feature type="compositionally biased region" description="Basic residues" evidence="1">
    <location>
        <begin position="122"/>
        <end position="131"/>
    </location>
</feature>
<dbReference type="EMBL" id="QJNU01000215">
    <property type="protein sequence ID" value="RYP04339.1"/>
    <property type="molecule type" value="Genomic_DNA"/>
</dbReference>
<proteinExistence type="predicted"/>
<evidence type="ECO:0000256" key="1">
    <source>
        <dbReference type="SAM" id="MobiDB-lite"/>
    </source>
</evidence>
<dbReference type="Proteomes" id="UP000293360">
    <property type="component" value="Unassembled WGS sequence"/>
</dbReference>
<sequence length="510" mass="57272">MPKSRAHLRSSRRIPSLVDSDIDHEIDIVDRAARVGGSKRLSASTANNSAALSYSEEPLIPPASQTPLTPSATREETARSSDNTLAGARPATEQHVSVPPIDESKPTGITQGNKVAKTASNSKRRSQRQRRSSREPETAIDVLYENQRGCFCCGLPLFSSAALGNLDPPAWTNFAHKPSPTNVRTAQVPDPSWVWVWPEWRVNRDDFIDTDKDGWEYSFAFSKKFSWHAPKWWNSFVRRRAWIRRRVKKVDLDEVADPYVINAGYFDVSPAREHRHSRSRSRTSSVPERMSIGKSPSRRSRERGRTSEEVLSRTSRDVSRDLVGGDADFILAKEEVQLRTIEDLMVVLRRSRIDREKLEAVENYISHCSDELAPLQDYMHDVMALFIFQVSRKLLLARLTHLYDELTAAATTATADGSDGKGKGKKENDEGEVEEKEKSPERHRRLVENLAAAITHADEEVRKLEYWSDIKAMAESGESGGAVDPDRGWGCAWEGIDKSGAKGPLKDTLP</sequence>
<dbReference type="AlphaFoldDB" id="A0A4V1XAY2"/>
<comment type="caution">
    <text evidence="2">The sequence shown here is derived from an EMBL/GenBank/DDBJ whole genome shotgun (WGS) entry which is preliminary data.</text>
</comment>
<dbReference type="STRING" id="155417.A0A4V1XAY2"/>